<evidence type="ECO:0000313" key="2">
    <source>
        <dbReference type="Proteomes" id="UP000294847"/>
    </source>
</evidence>
<organism evidence="1 2">
    <name type="scientific">Pyricularia oryzae</name>
    <name type="common">Rice blast fungus</name>
    <name type="synonym">Magnaporthe oryzae</name>
    <dbReference type="NCBI Taxonomy" id="318829"/>
    <lineage>
        <taxon>Eukaryota</taxon>
        <taxon>Fungi</taxon>
        <taxon>Dikarya</taxon>
        <taxon>Ascomycota</taxon>
        <taxon>Pezizomycotina</taxon>
        <taxon>Sordariomycetes</taxon>
        <taxon>Sordariomycetidae</taxon>
        <taxon>Magnaporthales</taxon>
        <taxon>Pyriculariaceae</taxon>
        <taxon>Pyricularia</taxon>
    </lineage>
</organism>
<proteinExistence type="predicted"/>
<protein>
    <submittedName>
        <fullName evidence="1">Uncharacterized protein</fullName>
    </submittedName>
</protein>
<reference evidence="1 2" key="1">
    <citation type="journal article" date="2019" name="Mol. Biol. Evol.">
        <title>Blast fungal genomes show frequent chromosomal changes, gene gains and losses, and effector gene turnover.</title>
        <authorList>
            <person name="Gomez Luciano L.B."/>
            <person name="Jason Tsai I."/>
            <person name="Chuma I."/>
            <person name="Tosa Y."/>
            <person name="Chen Y.H."/>
            <person name="Li J.Y."/>
            <person name="Li M.Y."/>
            <person name="Jade Lu M.Y."/>
            <person name="Nakayashiki H."/>
            <person name="Li W.H."/>
        </authorList>
    </citation>
    <scope>NUCLEOTIDE SEQUENCE [LARGE SCALE GENOMIC DNA]</scope>
    <source>
        <strain evidence="1">MZ5-1-6</strain>
    </source>
</reference>
<dbReference type="AlphaFoldDB" id="A0A4V1C5N2"/>
<evidence type="ECO:0000313" key="1">
    <source>
        <dbReference type="EMBL" id="QBZ56975.1"/>
    </source>
</evidence>
<sequence>MERQAPRGERYRTPWPVTPRSYLRPANCQPPVAGHPSHSGLTSDLTQTNARALISPKKRHPFTAPLGCWDSFPAPVVQLEDLGAGPRDLPASVAAGSILTATEVKSLWGFRNQAPSGLSGELFVCFFFCLIPLLDLRNCG</sequence>
<dbReference type="Proteomes" id="UP000294847">
    <property type="component" value="Chromosome 2"/>
</dbReference>
<dbReference type="EMBL" id="CP034205">
    <property type="protein sequence ID" value="QBZ56975.1"/>
    <property type="molecule type" value="Genomic_DNA"/>
</dbReference>
<name>A0A4V1C5N2_PYROR</name>
<accession>A0A4V1C5N2</accession>
<gene>
    <name evidence="1" type="ORF">PoMZ_01893</name>
</gene>